<organism evidence="1 2">
    <name type="scientific">Taklimakanibacter albus</name>
    <dbReference type="NCBI Taxonomy" id="2800327"/>
    <lineage>
        <taxon>Bacteria</taxon>
        <taxon>Pseudomonadati</taxon>
        <taxon>Pseudomonadota</taxon>
        <taxon>Alphaproteobacteria</taxon>
        <taxon>Hyphomicrobiales</taxon>
        <taxon>Aestuariivirgaceae</taxon>
        <taxon>Taklimakanibacter</taxon>
    </lineage>
</organism>
<proteinExistence type="predicted"/>
<protein>
    <submittedName>
        <fullName evidence="1">HAMP domain-containing protein</fullName>
    </submittedName>
</protein>
<comment type="caution">
    <text evidence="1">The sequence shown here is derived from an EMBL/GenBank/DDBJ whole genome shotgun (WGS) entry which is preliminary data.</text>
</comment>
<reference evidence="1" key="1">
    <citation type="submission" date="2021-01" db="EMBL/GenBank/DDBJ databases">
        <authorList>
            <person name="Sun Q."/>
        </authorList>
    </citation>
    <scope>NUCLEOTIDE SEQUENCE</scope>
    <source>
        <strain evidence="1">YIM B02566</strain>
    </source>
</reference>
<sequence length="456" mass="49857">MLRLLRTASFRLAAAYAVVTATAFLILYLVTGWISGHALDRQIRAGVEVEFADLVNEYNDSGPAELLKELNARSNVKGEWSFLYYYGDQSGRRLAGNIDTIKTFEGWRTEPLDTATTGQTPVRGDHEMIAYGRHLPDGSFLLVGDDGYGAIATQRAINEAFAWASVLALVLSILAGIVISQRFLRSIDRINATSKAIMRGQLKERIPVYDTSDEIDKLAANLNQMLDSNQALLELLKQVSTNIAHDLRTPMARLRQHLEESVLVGRSVEGYQAVIGEAIDEIDSILATFSALLRIAQIESGTRKTAFKPVHLSAVAERLADSYRAVAEDEGKALGTTVAQGVVFKGDEELLTQMLANLVENAIKHTPAGSTIRLELGNGDRLTAVVADDGPGIPEAERERVFDQFYRLDRSRTTPGQGLGLALVSAVAQLHDIEVRLEDNQPGLRAVVDFGALSLR</sequence>
<accession>A0ACC5RCD6</accession>
<keyword evidence="2" id="KW-1185">Reference proteome</keyword>
<dbReference type="Proteomes" id="UP000616151">
    <property type="component" value="Unassembled WGS sequence"/>
</dbReference>
<dbReference type="EMBL" id="JAENHL010000008">
    <property type="protein sequence ID" value="MBK1870287.1"/>
    <property type="molecule type" value="Genomic_DNA"/>
</dbReference>
<gene>
    <name evidence="1" type="ORF">JHL16_28245</name>
</gene>
<evidence type="ECO:0000313" key="1">
    <source>
        <dbReference type="EMBL" id="MBK1870287.1"/>
    </source>
</evidence>
<evidence type="ECO:0000313" key="2">
    <source>
        <dbReference type="Proteomes" id="UP000616151"/>
    </source>
</evidence>
<name>A0ACC5RCD6_9HYPH</name>